<keyword evidence="6" id="KW-0808">Transferase</keyword>
<dbReference type="InterPro" id="IPR008271">
    <property type="entry name" value="Ser/Thr_kinase_AS"/>
</dbReference>
<dbReference type="PROSITE" id="PS00107">
    <property type="entry name" value="PROTEIN_KINASE_ATP"/>
    <property type="match status" value="1"/>
</dbReference>
<dbReference type="SUPFAM" id="SSF49879">
    <property type="entry name" value="SMAD/FHA domain"/>
    <property type="match status" value="1"/>
</dbReference>
<keyword evidence="7" id="KW-1185">Reference proteome</keyword>
<evidence type="ECO:0000256" key="2">
    <source>
        <dbReference type="ARBA" id="ARBA00022840"/>
    </source>
</evidence>
<dbReference type="InterPro" id="IPR008984">
    <property type="entry name" value="SMAD_FHA_dom_sf"/>
</dbReference>
<dbReference type="Gene3D" id="1.10.510.10">
    <property type="entry name" value="Transferase(Phosphotransferase) domain 1"/>
    <property type="match status" value="1"/>
</dbReference>
<dbReference type="AlphaFoldDB" id="A0A7D7R004"/>
<dbReference type="PROSITE" id="PS00108">
    <property type="entry name" value="PROTEIN_KINASE_ST"/>
    <property type="match status" value="1"/>
</dbReference>
<evidence type="ECO:0000313" key="7">
    <source>
        <dbReference type="Proteomes" id="UP000514713"/>
    </source>
</evidence>
<keyword evidence="1 3" id="KW-0547">Nucleotide-binding</keyword>
<dbReference type="SMART" id="SM00220">
    <property type="entry name" value="S_TKc"/>
    <property type="match status" value="1"/>
</dbReference>
<dbReference type="PANTHER" id="PTHR24363">
    <property type="entry name" value="SERINE/THREONINE PROTEIN KINASE"/>
    <property type="match status" value="1"/>
</dbReference>
<evidence type="ECO:0000259" key="5">
    <source>
        <dbReference type="PROSITE" id="PS50011"/>
    </source>
</evidence>
<feature type="binding site" evidence="3">
    <location>
        <position position="205"/>
    </location>
    <ligand>
        <name>ATP</name>
        <dbReference type="ChEBI" id="CHEBI:30616"/>
    </ligand>
</feature>
<proteinExistence type="predicted"/>
<evidence type="ECO:0000259" key="4">
    <source>
        <dbReference type="PROSITE" id="PS50006"/>
    </source>
</evidence>
<dbReference type="SUPFAM" id="SSF56112">
    <property type="entry name" value="Protein kinase-like (PK-like)"/>
    <property type="match status" value="1"/>
</dbReference>
<dbReference type="Pfam" id="PF00069">
    <property type="entry name" value="Pkinase"/>
    <property type="match status" value="1"/>
</dbReference>
<reference evidence="7" key="1">
    <citation type="submission" date="2020-06" db="EMBL/GenBank/DDBJ databases">
        <title>Nostoc edaphicum CCNP1411 genome.</title>
        <authorList>
            <person name="Fidor A."/>
            <person name="Grabski M."/>
            <person name="Gawor J."/>
            <person name="Gromadka R."/>
            <person name="Wegrzyn G."/>
            <person name="Mazur-Marzec H."/>
        </authorList>
    </citation>
    <scope>NUCLEOTIDE SEQUENCE [LARGE SCALE GENOMIC DNA]</scope>
    <source>
        <strain evidence="7">CCNP1411</strain>
    </source>
</reference>
<feature type="domain" description="FHA" evidence="4">
    <location>
        <begin position="26"/>
        <end position="79"/>
    </location>
</feature>
<dbReference type="Proteomes" id="UP000514713">
    <property type="component" value="Chromosome"/>
</dbReference>
<evidence type="ECO:0000256" key="1">
    <source>
        <dbReference type="ARBA" id="ARBA00022741"/>
    </source>
</evidence>
<dbReference type="Gene3D" id="2.60.200.20">
    <property type="match status" value="1"/>
</dbReference>
<dbReference type="RefSeq" id="WP_181930104.1">
    <property type="nucleotide sequence ID" value="NZ_CP054698.1"/>
</dbReference>
<dbReference type="KEGG" id="ned:HUN01_03535"/>
<dbReference type="CDD" id="cd14014">
    <property type="entry name" value="STKc_PknB_like"/>
    <property type="match status" value="1"/>
</dbReference>
<dbReference type="Pfam" id="PF00498">
    <property type="entry name" value="FHA"/>
    <property type="match status" value="1"/>
</dbReference>
<feature type="domain" description="Protein kinase" evidence="5">
    <location>
        <begin position="171"/>
        <end position="424"/>
    </location>
</feature>
<dbReference type="GO" id="GO:0004674">
    <property type="term" value="F:protein serine/threonine kinase activity"/>
    <property type="evidence" value="ECO:0007669"/>
    <property type="project" value="TreeGrafter"/>
</dbReference>
<dbReference type="InterPro" id="IPR011009">
    <property type="entry name" value="Kinase-like_dom_sf"/>
</dbReference>
<organism evidence="6 7">
    <name type="scientific">Nostoc edaphicum CCNP1411</name>
    <dbReference type="NCBI Taxonomy" id="1472755"/>
    <lineage>
        <taxon>Bacteria</taxon>
        <taxon>Bacillati</taxon>
        <taxon>Cyanobacteriota</taxon>
        <taxon>Cyanophyceae</taxon>
        <taxon>Nostocales</taxon>
        <taxon>Nostocaceae</taxon>
        <taxon>Nostoc</taxon>
    </lineage>
</organism>
<evidence type="ECO:0000256" key="3">
    <source>
        <dbReference type="PROSITE-ProRule" id="PRU10141"/>
    </source>
</evidence>
<dbReference type="Gene3D" id="3.30.200.20">
    <property type="entry name" value="Phosphorylase Kinase, domain 1"/>
    <property type="match status" value="1"/>
</dbReference>
<gene>
    <name evidence="6" type="ORF">HUN01_03535</name>
</gene>
<name>A0A7D7R004_9NOSO</name>
<dbReference type="PANTHER" id="PTHR24363:SF7">
    <property type="entry name" value="SERINE_THREONINE-PROTEIN KINASE-LIKE PROTEIN E"/>
    <property type="match status" value="1"/>
</dbReference>
<dbReference type="EMBL" id="CP054698">
    <property type="protein sequence ID" value="QMS86686.1"/>
    <property type="molecule type" value="Genomic_DNA"/>
</dbReference>
<dbReference type="GO" id="GO:0005524">
    <property type="term" value="F:ATP binding"/>
    <property type="evidence" value="ECO:0007669"/>
    <property type="project" value="UniProtKB-UniRule"/>
</dbReference>
<protein>
    <submittedName>
        <fullName evidence="6">Protein kinase</fullName>
    </submittedName>
</protein>
<dbReference type="PROSITE" id="PS50011">
    <property type="entry name" value="PROTEIN_KINASE_DOM"/>
    <property type="match status" value="1"/>
</dbReference>
<keyword evidence="2 3" id="KW-0067">ATP-binding</keyword>
<evidence type="ECO:0000313" key="6">
    <source>
        <dbReference type="EMBL" id="QMS86686.1"/>
    </source>
</evidence>
<dbReference type="InterPro" id="IPR017441">
    <property type="entry name" value="Protein_kinase_ATP_BS"/>
</dbReference>
<keyword evidence="6" id="KW-0418">Kinase</keyword>
<dbReference type="InterPro" id="IPR000253">
    <property type="entry name" value="FHA_dom"/>
</dbReference>
<sequence length="428" mass="47439">MVSLTLLEPQQKTPLQQWCFENSSIIRIGRAADNHVVLTDSLVSRHHLELRQVDSPGNDGGWRLISQGTNGTFLNGILVIQSPLPDNSLLQLAQGGPILQFQLQDVTVLETGLRSQQQMQGTEENAAATLYSAQGIANSSYICTHEGNSPNNLFCIHCGQPLLVQQRIRHYQVLQTLGQGGMGTTYLAWDAAGLIAGMPQLLVLKQMNADMLRIAKAQELFEREAYTLKSLNHPGIPKYYDFFVEGGKKYLAMELIHGQDLEKRVYTTGPVTPSQAIAWMIQTCDILDYLHSQSPPLIHRDIKPANLMVRSAVNRIVVLDFGAVKEIGTAPGTRIGAEGYCAPEQERGQPLTQSDLYAIGPTLIFLLTGENPFKYYRQRGRNFRFDVAKVPTISSQLRDVIDRATEPLPRDRYQTAKELAGALAACKV</sequence>
<dbReference type="SMART" id="SM00240">
    <property type="entry name" value="FHA"/>
    <property type="match status" value="1"/>
</dbReference>
<dbReference type="InterPro" id="IPR000719">
    <property type="entry name" value="Prot_kinase_dom"/>
</dbReference>
<dbReference type="PROSITE" id="PS50006">
    <property type="entry name" value="FHA_DOMAIN"/>
    <property type="match status" value="1"/>
</dbReference>
<accession>A0A7D7R004</accession>